<accession>A0ABN2XKR5</accession>
<organism evidence="4 5">
    <name type="scientific">Streptomyces synnematoformans</name>
    <dbReference type="NCBI Taxonomy" id="415721"/>
    <lineage>
        <taxon>Bacteria</taxon>
        <taxon>Bacillati</taxon>
        <taxon>Actinomycetota</taxon>
        <taxon>Actinomycetes</taxon>
        <taxon>Kitasatosporales</taxon>
        <taxon>Streptomycetaceae</taxon>
        <taxon>Streptomyces</taxon>
    </lineage>
</organism>
<dbReference type="PANTHER" id="PTHR43156">
    <property type="entry name" value="STAGE II SPORULATION PROTEIN E-RELATED"/>
    <property type="match status" value="1"/>
</dbReference>
<dbReference type="Gene3D" id="3.60.40.10">
    <property type="entry name" value="PPM-type phosphatase domain"/>
    <property type="match status" value="1"/>
</dbReference>
<protein>
    <submittedName>
        <fullName evidence="4">PP2C family protein-serine/threonine phosphatase</fullName>
    </submittedName>
</protein>
<evidence type="ECO:0000256" key="2">
    <source>
        <dbReference type="SAM" id="MobiDB-lite"/>
    </source>
</evidence>
<dbReference type="Pfam" id="PF07228">
    <property type="entry name" value="SpoIIE"/>
    <property type="match status" value="1"/>
</dbReference>
<feature type="domain" description="PPM-type phosphatase" evidence="3">
    <location>
        <begin position="152"/>
        <end position="374"/>
    </location>
</feature>
<comment type="caution">
    <text evidence="4">The sequence shown here is derived from an EMBL/GenBank/DDBJ whole genome shotgun (WGS) entry which is preliminary data.</text>
</comment>
<dbReference type="InterPro" id="IPR052016">
    <property type="entry name" value="Bact_Sigma-Reg"/>
</dbReference>
<dbReference type="SMART" id="SM00331">
    <property type="entry name" value="PP2C_SIG"/>
    <property type="match status" value="1"/>
</dbReference>
<dbReference type="Proteomes" id="UP001500443">
    <property type="component" value="Unassembled WGS sequence"/>
</dbReference>
<evidence type="ECO:0000313" key="4">
    <source>
        <dbReference type="EMBL" id="GAA2112249.1"/>
    </source>
</evidence>
<reference evidence="4 5" key="1">
    <citation type="journal article" date="2019" name="Int. J. Syst. Evol. Microbiol.">
        <title>The Global Catalogue of Microorganisms (GCM) 10K type strain sequencing project: providing services to taxonomists for standard genome sequencing and annotation.</title>
        <authorList>
            <consortium name="The Broad Institute Genomics Platform"/>
            <consortium name="The Broad Institute Genome Sequencing Center for Infectious Disease"/>
            <person name="Wu L."/>
            <person name="Ma J."/>
        </authorList>
    </citation>
    <scope>NUCLEOTIDE SEQUENCE [LARGE SCALE GENOMIC DNA]</scope>
    <source>
        <strain evidence="4 5">JCM 15481</strain>
    </source>
</reference>
<proteinExistence type="predicted"/>
<evidence type="ECO:0000313" key="5">
    <source>
        <dbReference type="Proteomes" id="UP001500443"/>
    </source>
</evidence>
<feature type="region of interest" description="Disordered" evidence="2">
    <location>
        <begin position="1"/>
        <end position="24"/>
    </location>
</feature>
<dbReference type="PANTHER" id="PTHR43156:SF2">
    <property type="entry name" value="STAGE II SPORULATION PROTEIN E"/>
    <property type="match status" value="1"/>
</dbReference>
<dbReference type="InterPro" id="IPR036457">
    <property type="entry name" value="PPM-type-like_dom_sf"/>
</dbReference>
<gene>
    <name evidence="4" type="ORF">GCM10009802_10270</name>
</gene>
<sequence length="382" mass="39973">MRLPPRGGHRRDVGGAETPAPHGTSPVPHVLYPLLILAAVVIADLATPAGPPAAPLLAAAPVVAAATVSVRATAAVAVAAGALAAGLNLYHGVWGDKSSNMTLASLTAVGVASVVASVIRERRESELKQVRSVAETAQLALLRPPPPRIDRLAVRSVYLAAEAEAQIGGDLYEVLQTPHGARVLIGDVRGKGLPAVGVSAVLTGCFREAAYREPTIGEVAGRMEETAVREIDRDDPAEDYSERFTTALLVEIPADEPVARIVHLGHPEPLLIGGGLVTTHPPERPGVPIGLGGLVGTLPVPQTIDFRPGERLLLYTDGFIEARDENGVYFPLAESAARHAERGLDDLVAALRADLLRHAGRQLPDDAALLAIERLPDPPPSL</sequence>
<name>A0ABN2XKR5_9ACTN</name>
<dbReference type="InterPro" id="IPR001932">
    <property type="entry name" value="PPM-type_phosphatase-like_dom"/>
</dbReference>
<evidence type="ECO:0000256" key="1">
    <source>
        <dbReference type="ARBA" id="ARBA00022801"/>
    </source>
</evidence>
<keyword evidence="1" id="KW-0378">Hydrolase</keyword>
<evidence type="ECO:0000259" key="3">
    <source>
        <dbReference type="SMART" id="SM00331"/>
    </source>
</evidence>
<dbReference type="RefSeq" id="WP_344288305.1">
    <property type="nucleotide sequence ID" value="NZ_BAAAPF010000015.1"/>
</dbReference>
<keyword evidence="5" id="KW-1185">Reference proteome</keyword>
<dbReference type="EMBL" id="BAAAPF010000015">
    <property type="protein sequence ID" value="GAA2112249.1"/>
    <property type="molecule type" value="Genomic_DNA"/>
</dbReference>